<accession>A0AAV5KJM6</accession>
<feature type="compositionally biased region" description="Low complexity" evidence="1">
    <location>
        <begin position="12"/>
        <end position="25"/>
    </location>
</feature>
<sequence length="37" mass="4221">MLNLKMASLLTRPSPRFPPSSVSLPEMVDKENYEITQ</sequence>
<evidence type="ECO:0000313" key="3">
    <source>
        <dbReference type="Proteomes" id="UP001054252"/>
    </source>
</evidence>
<name>A0AAV5KJM6_9ROSI</name>
<dbReference type="AlphaFoldDB" id="A0AAV5KJM6"/>
<dbReference type="EMBL" id="BPVZ01000066">
    <property type="protein sequence ID" value="GKV24802.1"/>
    <property type="molecule type" value="Genomic_DNA"/>
</dbReference>
<dbReference type="Proteomes" id="UP001054252">
    <property type="component" value="Unassembled WGS sequence"/>
</dbReference>
<keyword evidence="3" id="KW-1185">Reference proteome</keyword>
<feature type="compositionally biased region" description="Basic and acidic residues" evidence="1">
    <location>
        <begin position="27"/>
        <end position="37"/>
    </location>
</feature>
<evidence type="ECO:0000313" key="2">
    <source>
        <dbReference type="EMBL" id="GKV24802.1"/>
    </source>
</evidence>
<comment type="caution">
    <text evidence="2">The sequence shown here is derived from an EMBL/GenBank/DDBJ whole genome shotgun (WGS) entry which is preliminary data.</text>
</comment>
<protein>
    <submittedName>
        <fullName evidence="2">Uncharacterized protein</fullName>
    </submittedName>
</protein>
<organism evidence="2 3">
    <name type="scientific">Rubroshorea leprosula</name>
    <dbReference type="NCBI Taxonomy" id="152421"/>
    <lineage>
        <taxon>Eukaryota</taxon>
        <taxon>Viridiplantae</taxon>
        <taxon>Streptophyta</taxon>
        <taxon>Embryophyta</taxon>
        <taxon>Tracheophyta</taxon>
        <taxon>Spermatophyta</taxon>
        <taxon>Magnoliopsida</taxon>
        <taxon>eudicotyledons</taxon>
        <taxon>Gunneridae</taxon>
        <taxon>Pentapetalae</taxon>
        <taxon>rosids</taxon>
        <taxon>malvids</taxon>
        <taxon>Malvales</taxon>
        <taxon>Dipterocarpaceae</taxon>
        <taxon>Rubroshorea</taxon>
    </lineage>
</organism>
<proteinExistence type="predicted"/>
<evidence type="ECO:0000256" key="1">
    <source>
        <dbReference type="SAM" id="MobiDB-lite"/>
    </source>
</evidence>
<gene>
    <name evidence="2" type="ORF">SLEP1_g34369</name>
</gene>
<reference evidence="2 3" key="1">
    <citation type="journal article" date="2021" name="Commun. Biol.">
        <title>The genome of Shorea leprosula (Dipterocarpaceae) highlights the ecological relevance of drought in aseasonal tropical rainforests.</title>
        <authorList>
            <person name="Ng K.K.S."/>
            <person name="Kobayashi M.J."/>
            <person name="Fawcett J.A."/>
            <person name="Hatakeyama M."/>
            <person name="Paape T."/>
            <person name="Ng C.H."/>
            <person name="Ang C.C."/>
            <person name="Tnah L.H."/>
            <person name="Lee C.T."/>
            <person name="Nishiyama T."/>
            <person name="Sese J."/>
            <person name="O'Brien M.J."/>
            <person name="Copetti D."/>
            <person name="Mohd Noor M.I."/>
            <person name="Ong R.C."/>
            <person name="Putra M."/>
            <person name="Sireger I.Z."/>
            <person name="Indrioko S."/>
            <person name="Kosugi Y."/>
            <person name="Izuno A."/>
            <person name="Isagi Y."/>
            <person name="Lee S.L."/>
            <person name="Shimizu K.K."/>
        </authorList>
    </citation>
    <scope>NUCLEOTIDE SEQUENCE [LARGE SCALE GENOMIC DNA]</scope>
    <source>
        <strain evidence="2">214</strain>
    </source>
</reference>
<feature type="region of interest" description="Disordered" evidence="1">
    <location>
        <begin position="12"/>
        <end position="37"/>
    </location>
</feature>